<proteinExistence type="predicted"/>
<protein>
    <submittedName>
        <fullName evidence="1">Uncharacterized protein</fullName>
    </submittedName>
</protein>
<dbReference type="Proteomes" id="UP000053555">
    <property type="component" value="Unassembled WGS sequence"/>
</dbReference>
<accession>A0A0B2SIN6</accession>
<sequence>MLSMNSQGNSFNIPCYFTSKPYSSTINSSVQCSCSFSGGSRCVAKFCVIEIHTAIADCCGCGQHCNNNISVTI</sequence>
<reference evidence="1" key="1">
    <citation type="submission" date="2014-07" db="EMBL/GenBank/DDBJ databases">
        <title>Identification of a novel salt tolerance gene in wild soybean by whole-genome sequencing.</title>
        <authorList>
            <person name="Lam H.-M."/>
            <person name="Qi X."/>
            <person name="Li M.-W."/>
            <person name="Liu X."/>
            <person name="Xie M."/>
            <person name="Ni M."/>
            <person name="Xu X."/>
        </authorList>
    </citation>
    <scope>NUCLEOTIDE SEQUENCE [LARGE SCALE GENOMIC DNA]</scope>
    <source>
        <tissue evidence="1">Root</tissue>
    </source>
</reference>
<name>A0A0B2SIN6_GLYSO</name>
<evidence type="ECO:0000313" key="1">
    <source>
        <dbReference type="EMBL" id="KHN44124.1"/>
    </source>
</evidence>
<dbReference type="AlphaFoldDB" id="A0A0B2SIN6"/>
<gene>
    <name evidence="1" type="ORF">glysoja_048643</name>
</gene>
<dbReference type="EMBL" id="KN643340">
    <property type="protein sequence ID" value="KHN44124.1"/>
    <property type="molecule type" value="Genomic_DNA"/>
</dbReference>
<organism evidence="1">
    <name type="scientific">Glycine soja</name>
    <name type="common">Wild soybean</name>
    <dbReference type="NCBI Taxonomy" id="3848"/>
    <lineage>
        <taxon>Eukaryota</taxon>
        <taxon>Viridiplantae</taxon>
        <taxon>Streptophyta</taxon>
        <taxon>Embryophyta</taxon>
        <taxon>Tracheophyta</taxon>
        <taxon>Spermatophyta</taxon>
        <taxon>Magnoliopsida</taxon>
        <taxon>eudicotyledons</taxon>
        <taxon>Gunneridae</taxon>
        <taxon>Pentapetalae</taxon>
        <taxon>rosids</taxon>
        <taxon>fabids</taxon>
        <taxon>Fabales</taxon>
        <taxon>Fabaceae</taxon>
        <taxon>Papilionoideae</taxon>
        <taxon>50 kb inversion clade</taxon>
        <taxon>NPAAA clade</taxon>
        <taxon>indigoferoid/millettioid clade</taxon>
        <taxon>Phaseoleae</taxon>
        <taxon>Glycine</taxon>
        <taxon>Glycine subgen. Soja</taxon>
    </lineage>
</organism>